<evidence type="ECO:0000313" key="2">
    <source>
        <dbReference type="Proteomes" id="UP000006002"/>
    </source>
</evidence>
<name>A5ZYE5_9FIRM</name>
<organism evidence="1 2">
    <name type="scientific">Blautia obeum ATCC 29174</name>
    <dbReference type="NCBI Taxonomy" id="411459"/>
    <lineage>
        <taxon>Bacteria</taxon>
        <taxon>Bacillati</taxon>
        <taxon>Bacillota</taxon>
        <taxon>Clostridia</taxon>
        <taxon>Lachnospirales</taxon>
        <taxon>Lachnospiraceae</taxon>
        <taxon>Blautia</taxon>
    </lineage>
</organism>
<reference evidence="1 2" key="2">
    <citation type="submission" date="2007-04" db="EMBL/GenBank/DDBJ databases">
        <title>Draft genome sequence of Ruminococcus obeum (ATCC 29174).</title>
        <authorList>
            <person name="Sudarsanam P."/>
            <person name="Ley R."/>
            <person name="Guruge J."/>
            <person name="Turnbaugh P.J."/>
            <person name="Mahowald M."/>
            <person name="Liep D."/>
            <person name="Gordon J."/>
        </authorList>
    </citation>
    <scope>NUCLEOTIDE SEQUENCE [LARGE SCALE GENOMIC DNA]</scope>
    <source>
        <strain evidence="1 2">ATCC 29174</strain>
    </source>
</reference>
<sequence length="35" mass="4247">MPLLYYFFNKFDFLLSQLYGIINKNCEFTGKEDSF</sequence>
<proteinExistence type="predicted"/>
<dbReference type="EMBL" id="AAVO02000034">
    <property type="protein sequence ID" value="EDM85380.1"/>
    <property type="molecule type" value="Genomic_DNA"/>
</dbReference>
<evidence type="ECO:0000313" key="1">
    <source>
        <dbReference type="EMBL" id="EDM85380.1"/>
    </source>
</evidence>
<dbReference type="Proteomes" id="UP000006002">
    <property type="component" value="Unassembled WGS sequence"/>
</dbReference>
<dbReference type="HOGENOM" id="CLU_3363601_0_0_9"/>
<dbReference type="AlphaFoldDB" id="A5ZYE5"/>
<reference evidence="1 2" key="1">
    <citation type="submission" date="2007-03" db="EMBL/GenBank/DDBJ databases">
        <authorList>
            <person name="Fulton L."/>
            <person name="Clifton S."/>
            <person name="Fulton B."/>
            <person name="Xu J."/>
            <person name="Minx P."/>
            <person name="Pepin K.H."/>
            <person name="Johnson M."/>
            <person name="Thiruvilangam P."/>
            <person name="Bhonagiri V."/>
            <person name="Nash W.E."/>
            <person name="Mardis E.R."/>
            <person name="Wilson R.K."/>
        </authorList>
    </citation>
    <scope>NUCLEOTIDE SEQUENCE [LARGE SCALE GENOMIC DNA]</scope>
    <source>
        <strain evidence="1 2">ATCC 29174</strain>
    </source>
</reference>
<comment type="caution">
    <text evidence="1">The sequence shown here is derived from an EMBL/GenBank/DDBJ whole genome shotgun (WGS) entry which is preliminary data.</text>
</comment>
<protein>
    <submittedName>
        <fullName evidence="1">Uncharacterized protein</fullName>
    </submittedName>
</protein>
<accession>A5ZYE5</accession>
<gene>
    <name evidence="1" type="ORF">RUMOBE_04054</name>
</gene>